<dbReference type="STRING" id="1160497.A0A1L9VFG9"/>
<dbReference type="Gene3D" id="3.30.1330.40">
    <property type="entry name" value="RutC-like"/>
    <property type="match status" value="1"/>
</dbReference>
<dbReference type="AlphaFoldDB" id="A0A1L9VFG9"/>
<dbReference type="InterPro" id="IPR006175">
    <property type="entry name" value="YjgF/YER057c/UK114"/>
</dbReference>
<dbReference type="OrthoDB" id="686384at2759"/>
<dbReference type="Pfam" id="PF01042">
    <property type="entry name" value="Ribonuc_L-PSP"/>
    <property type="match status" value="1"/>
</dbReference>
<dbReference type="VEuPathDB" id="FungiDB:ASPGLDRAFT_48789"/>
<organism evidence="1 2">
    <name type="scientific">Aspergillus glaucus CBS 516.65</name>
    <dbReference type="NCBI Taxonomy" id="1160497"/>
    <lineage>
        <taxon>Eukaryota</taxon>
        <taxon>Fungi</taxon>
        <taxon>Dikarya</taxon>
        <taxon>Ascomycota</taxon>
        <taxon>Pezizomycotina</taxon>
        <taxon>Eurotiomycetes</taxon>
        <taxon>Eurotiomycetidae</taxon>
        <taxon>Eurotiales</taxon>
        <taxon>Aspergillaceae</taxon>
        <taxon>Aspergillus</taxon>
        <taxon>Aspergillus subgen. Aspergillus</taxon>
    </lineage>
</organism>
<reference evidence="2" key="1">
    <citation type="journal article" date="2017" name="Genome Biol.">
        <title>Comparative genomics reveals high biological diversity and specific adaptations in the industrially and medically important fungal genus Aspergillus.</title>
        <authorList>
            <person name="de Vries R.P."/>
            <person name="Riley R."/>
            <person name="Wiebenga A."/>
            <person name="Aguilar-Osorio G."/>
            <person name="Amillis S."/>
            <person name="Uchima C.A."/>
            <person name="Anderluh G."/>
            <person name="Asadollahi M."/>
            <person name="Askin M."/>
            <person name="Barry K."/>
            <person name="Battaglia E."/>
            <person name="Bayram O."/>
            <person name="Benocci T."/>
            <person name="Braus-Stromeyer S.A."/>
            <person name="Caldana C."/>
            <person name="Canovas D."/>
            <person name="Cerqueira G.C."/>
            <person name="Chen F."/>
            <person name="Chen W."/>
            <person name="Choi C."/>
            <person name="Clum A."/>
            <person name="Dos Santos R.A."/>
            <person name="Damasio A.R."/>
            <person name="Diallinas G."/>
            <person name="Emri T."/>
            <person name="Fekete E."/>
            <person name="Flipphi M."/>
            <person name="Freyberg S."/>
            <person name="Gallo A."/>
            <person name="Gournas C."/>
            <person name="Habgood R."/>
            <person name="Hainaut M."/>
            <person name="Harispe M.L."/>
            <person name="Henrissat B."/>
            <person name="Hilden K.S."/>
            <person name="Hope R."/>
            <person name="Hossain A."/>
            <person name="Karabika E."/>
            <person name="Karaffa L."/>
            <person name="Karanyi Z."/>
            <person name="Krasevec N."/>
            <person name="Kuo A."/>
            <person name="Kusch H."/>
            <person name="LaButti K."/>
            <person name="Lagendijk E.L."/>
            <person name="Lapidus A."/>
            <person name="Levasseur A."/>
            <person name="Lindquist E."/>
            <person name="Lipzen A."/>
            <person name="Logrieco A.F."/>
            <person name="MacCabe A."/>
            <person name="Maekelae M.R."/>
            <person name="Malavazi I."/>
            <person name="Melin P."/>
            <person name="Meyer V."/>
            <person name="Mielnichuk N."/>
            <person name="Miskei M."/>
            <person name="Molnar A.P."/>
            <person name="Mule G."/>
            <person name="Ngan C.Y."/>
            <person name="Orejas M."/>
            <person name="Orosz E."/>
            <person name="Ouedraogo J.P."/>
            <person name="Overkamp K.M."/>
            <person name="Park H.-S."/>
            <person name="Perrone G."/>
            <person name="Piumi F."/>
            <person name="Punt P.J."/>
            <person name="Ram A.F."/>
            <person name="Ramon A."/>
            <person name="Rauscher S."/>
            <person name="Record E."/>
            <person name="Riano-Pachon D.M."/>
            <person name="Robert V."/>
            <person name="Roehrig J."/>
            <person name="Ruller R."/>
            <person name="Salamov A."/>
            <person name="Salih N.S."/>
            <person name="Samson R.A."/>
            <person name="Sandor E."/>
            <person name="Sanguinetti M."/>
            <person name="Schuetze T."/>
            <person name="Sepcic K."/>
            <person name="Shelest E."/>
            <person name="Sherlock G."/>
            <person name="Sophianopoulou V."/>
            <person name="Squina F.M."/>
            <person name="Sun H."/>
            <person name="Susca A."/>
            <person name="Todd R.B."/>
            <person name="Tsang A."/>
            <person name="Unkles S.E."/>
            <person name="van de Wiele N."/>
            <person name="van Rossen-Uffink D."/>
            <person name="Oliveira J.V."/>
            <person name="Vesth T.C."/>
            <person name="Visser J."/>
            <person name="Yu J.-H."/>
            <person name="Zhou M."/>
            <person name="Andersen M.R."/>
            <person name="Archer D.B."/>
            <person name="Baker S.E."/>
            <person name="Benoit I."/>
            <person name="Brakhage A.A."/>
            <person name="Braus G.H."/>
            <person name="Fischer R."/>
            <person name="Frisvad J.C."/>
            <person name="Goldman G.H."/>
            <person name="Houbraken J."/>
            <person name="Oakley B."/>
            <person name="Pocsi I."/>
            <person name="Scazzocchio C."/>
            <person name="Seiboth B."/>
            <person name="vanKuyk P.A."/>
            <person name="Wortman J."/>
            <person name="Dyer P.S."/>
            <person name="Grigoriev I.V."/>
        </authorList>
    </citation>
    <scope>NUCLEOTIDE SEQUENCE [LARGE SCALE GENOMIC DNA]</scope>
    <source>
        <strain evidence="2">CBS 516.65</strain>
    </source>
</reference>
<protein>
    <submittedName>
        <fullName evidence="1">Uncharacterized protein</fullName>
    </submittedName>
</protein>
<dbReference type="InterPro" id="IPR035959">
    <property type="entry name" value="RutC-like_sf"/>
</dbReference>
<dbReference type="RefSeq" id="XP_022399389.1">
    <property type="nucleotide sequence ID" value="XM_022546974.1"/>
</dbReference>
<proteinExistence type="predicted"/>
<dbReference type="Proteomes" id="UP000184300">
    <property type="component" value="Unassembled WGS sequence"/>
</dbReference>
<dbReference type="EMBL" id="KV878901">
    <property type="protein sequence ID" value="OJJ82691.1"/>
    <property type="molecule type" value="Genomic_DNA"/>
</dbReference>
<keyword evidence="2" id="KW-1185">Reference proteome</keyword>
<dbReference type="SUPFAM" id="SSF55298">
    <property type="entry name" value="YjgF-like"/>
    <property type="match status" value="1"/>
</dbReference>
<dbReference type="PANTHER" id="PTHR43857:SF1">
    <property type="entry name" value="YJGH FAMILY PROTEIN"/>
    <property type="match status" value="1"/>
</dbReference>
<evidence type="ECO:0000313" key="1">
    <source>
        <dbReference type="EMBL" id="OJJ82691.1"/>
    </source>
</evidence>
<dbReference type="GeneID" id="34463235"/>
<dbReference type="PANTHER" id="PTHR43857">
    <property type="entry name" value="BLR7761 PROTEIN"/>
    <property type="match status" value="1"/>
</dbReference>
<sequence>MPPSKQFYATTSPFEDKIGYYRAVRHSSQIFVSGTTAVDPKSSPTAPQILYPGDARQQTCVALNECIKAIQALGGQGAESVVRVRMFVARHEDCGPVGEGYREILGKENGEGIGAAATMVVVGGFVDEGMLVEVEVDAVAGE</sequence>
<name>A0A1L9VFG9_ASPGL</name>
<gene>
    <name evidence="1" type="ORF">ASPGLDRAFT_48789</name>
</gene>
<accession>A0A1L9VFG9</accession>
<evidence type="ECO:0000313" key="2">
    <source>
        <dbReference type="Proteomes" id="UP000184300"/>
    </source>
</evidence>